<dbReference type="InterPro" id="IPR041581">
    <property type="entry name" value="Glyoxalase_6"/>
</dbReference>
<evidence type="ECO:0000259" key="1">
    <source>
        <dbReference type="PROSITE" id="PS51819"/>
    </source>
</evidence>
<dbReference type="Pfam" id="PF18029">
    <property type="entry name" value="Glyoxalase_6"/>
    <property type="match status" value="1"/>
</dbReference>
<dbReference type="InterPro" id="IPR037523">
    <property type="entry name" value="VOC_core"/>
</dbReference>
<dbReference type="PROSITE" id="PS51819">
    <property type="entry name" value="VOC"/>
    <property type="match status" value="1"/>
</dbReference>
<dbReference type="Proteomes" id="UP001595699">
    <property type="component" value="Unassembled WGS sequence"/>
</dbReference>
<keyword evidence="3" id="KW-1185">Reference proteome</keyword>
<feature type="domain" description="VOC" evidence="1">
    <location>
        <begin position="7"/>
        <end position="128"/>
    </location>
</feature>
<sequence>MSPPKLRLGALTITAERPLELARFYSKLLDWPYVREEPPDYALVCPPDGVHEPALNFELDRHFRRPVWPSENGEQFASQHLDIGAEDLDVAVAWAVECGAVEAEFQPSPAYHRVMIDPDGHPFCLCLS</sequence>
<evidence type="ECO:0000313" key="2">
    <source>
        <dbReference type="EMBL" id="MFC3763814.1"/>
    </source>
</evidence>
<dbReference type="Gene3D" id="3.10.180.10">
    <property type="entry name" value="2,3-Dihydroxybiphenyl 1,2-Dioxygenase, domain 1"/>
    <property type="match status" value="1"/>
</dbReference>
<dbReference type="SUPFAM" id="SSF54593">
    <property type="entry name" value="Glyoxalase/Bleomycin resistance protein/Dihydroxybiphenyl dioxygenase"/>
    <property type="match status" value="1"/>
</dbReference>
<dbReference type="PANTHER" id="PTHR35908:SF1">
    <property type="entry name" value="CONSERVED PROTEIN"/>
    <property type="match status" value="1"/>
</dbReference>
<proteinExistence type="predicted"/>
<protein>
    <submittedName>
        <fullName evidence="2">VOC family protein</fullName>
    </submittedName>
</protein>
<gene>
    <name evidence="2" type="ORF">ACFOUW_23450</name>
</gene>
<name>A0ABV7YHJ9_9ACTN</name>
<comment type="caution">
    <text evidence="2">The sequence shown here is derived from an EMBL/GenBank/DDBJ whole genome shotgun (WGS) entry which is preliminary data.</text>
</comment>
<dbReference type="EMBL" id="JBHRZH010000021">
    <property type="protein sequence ID" value="MFC3763814.1"/>
    <property type="molecule type" value="Genomic_DNA"/>
</dbReference>
<dbReference type="InterPro" id="IPR029068">
    <property type="entry name" value="Glyas_Bleomycin-R_OHBP_Dase"/>
</dbReference>
<dbReference type="RefSeq" id="WP_205120987.1">
    <property type="nucleotide sequence ID" value="NZ_JAFBCM010000001.1"/>
</dbReference>
<reference evidence="3" key="1">
    <citation type="journal article" date="2019" name="Int. J. Syst. Evol. Microbiol.">
        <title>The Global Catalogue of Microorganisms (GCM) 10K type strain sequencing project: providing services to taxonomists for standard genome sequencing and annotation.</title>
        <authorList>
            <consortium name="The Broad Institute Genomics Platform"/>
            <consortium name="The Broad Institute Genome Sequencing Center for Infectious Disease"/>
            <person name="Wu L."/>
            <person name="Ma J."/>
        </authorList>
    </citation>
    <scope>NUCLEOTIDE SEQUENCE [LARGE SCALE GENOMIC DNA]</scope>
    <source>
        <strain evidence="3">CGMCC 4.7241</strain>
    </source>
</reference>
<organism evidence="2 3">
    <name type="scientific">Tenggerimyces flavus</name>
    <dbReference type="NCBI Taxonomy" id="1708749"/>
    <lineage>
        <taxon>Bacteria</taxon>
        <taxon>Bacillati</taxon>
        <taxon>Actinomycetota</taxon>
        <taxon>Actinomycetes</taxon>
        <taxon>Propionibacteriales</taxon>
        <taxon>Nocardioidaceae</taxon>
        <taxon>Tenggerimyces</taxon>
    </lineage>
</organism>
<accession>A0ABV7YHJ9</accession>
<dbReference type="PANTHER" id="PTHR35908">
    <property type="entry name" value="HYPOTHETICAL FUSION PROTEIN"/>
    <property type="match status" value="1"/>
</dbReference>
<evidence type="ECO:0000313" key="3">
    <source>
        <dbReference type="Proteomes" id="UP001595699"/>
    </source>
</evidence>